<organism evidence="2 3">
    <name type="scientific">Candidatus Nomurabacteria bacterium GW2011_GWB1_47_6</name>
    <dbReference type="NCBI Taxonomy" id="1618749"/>
    <lineage>
        <taxon>Bacteria</taxon>
        <taxon>Candidatus Nomuraibacteriota</taxon>
    </lineage>
</organism>
<keyword evidence="1" id="KW-1133">Transmembrane helix</keyword>
<keyword evidence="1" id="KW-0812">Transmembrane</keyword>
<proteinExistence type="predicted"/>
<dbReference type="EMBL" id="LCOJ01000027">
    <property type="protein sequence ID" value="KKU74790.1"/>
    <property type="molecule type" value="Genomic_DNA"/>
</dbReference>
<keyword evidence="1" id="KW-0472">Membrane</keyword>
<name>A0A0G1VXH8_9BACT</name>
<feature type="transmembrane region" description="Helical" evidence="1">
    <location>
        <begin position="35"/>
        <end position="56"/>
    </location>
</feature>
<protein>
    <submittedName>
        <fullName evidence="2">Uncharacterized protein</fullName>
    </submittedName>
</protein>
<dbReference type="Proteomes" id="UP000034879">
    <property type="component" value="Unassembled WGS sequence"/>
</dbReference>
<feature type="transmembrane region" description="Helical" evidence="1">
    <location>
        <begin position="62"/>
        <end position="82"/>
    </location>
</feature>
<comment type="caution">
    <text evidence="2">The sequence shown here is derived from an EMBL/GenBank/DDBJ whole genome shotgun (WGS) entry which is preliminary data.</text>
</comment>
<dbReference type="AlphaFoldDB" id="A0A0G1VXH8"/>
<sequence length="102" mass="12153">MIKEYIAYLKDNPQGYWFKARLYGWGWAPAKKEGWIVLFAYLLVIIVPGLFAERYIETGEDFLLWFLPLIIIATAVLIWICYKKGEKPRWMWGPPDKYKTKC</sequence>
<evidence type="ECO:0000313" key="2">
    <source>
        <dbReference type="EMBL" id="KKU74790.1"/>
    </source>
</evidence>
<accession>A0A0G1VXH8</accession>
<evidence type="ECO:0000256" key="1">
    <source>
        <dbReference type="SAM" id="Phobius"/>
    </source>
</evidence>
<gene>
    <name evidence="2" type="ORF">UY01_C0027G0004</name>
</gene>
<evidence type="ECO:0000313" key="3">
    <source>
        <dbReference type="Proteomes" id="UP000034879"/>
    </source>
</evidence>
<reference evidence="2 3" key="1">
    <citation type="journal article" date="2015" name="Nature">
        <title>rRNA introns, odd ribosomes, and small enigmatic genomes across a large radiation of phyla.</title>
        <authorList>
            <person name="Brown C.T."/>
            <person name="Hug L.A."/>
            <person name="Thomas B.C."/>
            <person name="Sharon I."/>
            <person name="Castelle C.J."/>
            <person name="Singh A."/>
            <person name="Wilkins M.J."/>
            <person name="Williams K.H."/>
            <person name="Banfield J.F."/>
        </authorList>
    </citation>
    <scope>NUCLEOTIDE SEQUENCE [LARGE SCALE GENOMIC DNA]</scope>
</reference>